<dbReference type="GO" id="GO:0016832">
    <property type="term" value="F:aldehyde-lyase activity"/>
    <property type="evidence" value="ECO:0007669"/>
    <property type="project" value="TreeGrafter"/>
</dbReference>
<gene>
    <name evidence="5" type="ORF">SAMN04490247_1370</name>
</gene>
<dbReference type="EMBL" id="FNEV01000003">
    <property type="protein sequence ID" value="SDJ26697.1"/>
    <property type="molecule type" value="Genomic_DNA"/>
</dbReference>
<dbReference type="Proteomes" id="UP000199225">
    <property type="component" value="Unassembled WGS sequence"/>
</dbReference>
<dbReference type="PANTHER" id="PTHR30502">
    <property type="entry name" value="2-KETO-3-DEOXY-L-RHAMNONATE ALDOLASE"/>
    <property type="match status" value="1"/>
</dbReference>
<dbReference type="RefSeq" id="WP_093193124.1">
    <property type="nucleotide sequence ID" value="NZ_FNEV01000003.1"/>
</dbReference>
<dbReference type="InterPro" id="IPR015813">
    <property type="entry name" value="Pyrv/PenolPyrv_kinase-like_dom"/>
</dbReference>
<feature type="domain" description="HpcH/HpaI aldolase/citrate lyase" evidence="4">
    <location>
        <begin position="10"/>
        <end position="154"/>
    </location>
</feature>
<evidence type="ECO:0000256" key="2">
    <source>
        <dbReference type="ARBA" id="ARBA00022723"/>
    </source>
</evidence>
<dbReference type="AlphaFoldDB" id="A0A1G8SBV6"/>
<dbReference type="PANTHER" id="PTHR30502:SF0">
    <property type="entry name" value="PHOSPHOENOLPYRUVATE CARBOXYLASE FAMILY PROTEIN"/>
    <property type="match status" value="1"/>
</dbReference>
<dbReference type="InterPro" id="IPR005000">
    <property type="entry name" value="Aldolase/citrate-lyase_domain"/>
</dbReference>
<keyword evidence="2" id="KW-0479">Metal-binding</keyword>
<protein>
    <submittedName>
        <fullName evidence="5">HpcH/HpaI aldolase/citrate lyase family protein</fullName>
    </submittedName>
</protein>
<dbReference type="GO" id="GO:0005737">
    <property type="term" value="C:cytoplasm"/>
    <property type="evidence" value="ECO:0007669"/>
    <property type="project" value="TreeGrafter"/>
</dbReference>
<dbReference type="InterPro" id="IPR050251">
    <property type="entry name" value="HpcH-HpaI_aldolase"/>
</dbReference>
<keyword evidence="6" id="KW-1185">Reference proteome</keyword>
<proteinExistence type="inferred from homology"/>
<evidence type="ECO:0000256" key="1">
    <source>
        <dbReference type="ARBA" id="ARBA00005568"/>
    </source>
</evidence>
<accession>A0A1G8SBV6</accession>
<evidence type="ECO:0000313" key="6">
    <source>
        <dbReference type="Proteomes" id="UP000199225"/>
    </source>
</evidence>
<dbReference type="GO" id="GO:0046872">
    <property type="term" value="F:metal ion binding"/>
    <property type="evidence" value="ECO:0007669"/>
    <property type="project" value="UniProtKB-KW"/>
</dbReference>
<dbReference type="OrthoDB" id="278846at2"/>
<dbReference type="SUPFAM" id="SSF51621">
    <property type="entry name" value="Phosphoenolpyruvate/pyruvate domain"/>
    <property type="match status" value="1"/>
</dbReference>
<sequence length="274" mass="30898">MALRLIYITNRPDVAKVAEQNGVEWIFVDLEINGKVDRQGHLNTVISRHDITDVSRVKGALSHSEVLVRVNPIYEESEQEIDEVIERGAGIVMLPYFKTKQEVERFISCVRGRAKVCLLLETAEAVEIIDDILNIEGIDFIHIGLNDLHLSYGKTFMFELLIDGTVERLAEKIKQTGIPYGFGGIARLGQGALPAEMIVAEHHRLGSEMAILSRAFCNAEEATDIEEISRIFREGVKKLRAYEKGLTTQRFTFFQDNHEVMNGKVKEIVDSIAK</sequence>
<reference evidence="6" key="1">
    <citation type="submission" date="2016-10" db="EMBL/GenBank/DDBJ databases">
        <authorList>
            <person name="Varghese N."/>
            <person name="Submissions S."/>
        </authorList>
    </citation>
    <scope>NUCLEOTIDE SEQUENCE [LARGE SCALE GENOMIC DNA]</scope>
    <source>
        <strain evidence="6">DSM 4771</strain>
    </source>
</reference>
<evidence type="ECO:0000256" key="3">
    <source>
        <dbReference type="ARBA" id="ARBA00023239"/>
    </source>
</evidence>
<dbReference type="STRING" id="86666.SAMN04490247_1370"/>
<name>A0A1G8SBV6_9BACI</name>
<evidence type="ECO:0000259" key="4">
    <source>
        <dbReference type="Pfam" id="PF03328"/>
    </source>
</evidence>
<organism evidence="5 6">
    <name type="scientific">Salimicrobium halophilum</name>
    <dbReference type="NCBI Taxonomy" id="86666"/>
    <lineage>
        <taxon>Bacteria</taxon>
        <taxon>Bacillati</taxon>
        <taxon>Bacillota</taxon>
        <taxon>Bacilli</taxon>
        <taxon>Bacillales</taxon>
        <taxon>Bacillaceae</taxon>
        <taxon>Salimicrobium</taxon>
    </lineage>
</organism>
<comment type="similarity">
    <text evidence="1">Belongs to the HpcH/HpaI aldolase family.</text>
</comment>
<dbReference type="InterPro" id="IPR040442">
    <property type="entry name" value="Pyrv_kinase-like_dom_sf"/>
</dbReference>
<dbReference type="Pfam" id="PF03328">
    <property type="entry name" value="HpcH_HpaI"/>
    <property type="match status" value="1"/>
</dbReference>
<keyword evidence="3 5" id="KW-0456">Lyase</keyword>
<dbReference type="Gene3D" id="3.20.20.60">
    <property type="entry name" value="Phosphoenolpyruvate-binding domains"/>
    <property type="match status" value="2"/>
</dbReference>
<evidence type="ECO:0000313" key="5">
    <source>
        <dbReference type="EMBL" id="SDJ26697.1"/>
    </source>
</evidence>